<evidence type="ECO:0000256" key="1">
    <source>
        <dbReference type="ARBA" id="ARBA00004651"/>
    </source>
</evidence>
<dbReference type="InterPro" id="IPR052714">
    <property type="entry name" value="MFS_Exporter"/>
</dbReference>
<keyword evidence="4 6" id="KW-1133">Transmembrane helix</keyword>
<evidence type="ECO:0000313" key="9">
    <source>
        <dbReference type="Proteomes" id="UP001239167"/>
    </source>
</evidence>
<gene>
    <name evidence="8" type="ORF">J2S01_001085</name>
</gene>
<feature type="domain" description="Major facilitator superfamily (MFS) profile" evidence="7">
    <location>
        <begin position="10"/>
        <end position="386"/>
    </location>
</feature>
<dbReference type="EMBL" id="JAUSUE010000005">
    <property type="protein sequence ID" value="MDQ0203369.1"/>
    <property type="molecule type" value="Genomic_DNA"/>
</dbReference>
<feature type="transmembrane region" description="Helical" evidence="6">
    <location>
        <begin position="206"/>
        <end position="231"/>
    </location>
</feature>
<comment type="caution">
    <text evidence="8">The sequence shown here is derived from an EMBL/GenBank/DDBJ whole genome shotgun (WGS) entry which is preliminary data.</text>
</comment>
<keyword evidence="9" id="KW-1185">Reference proteome</keyword>
<evidence type="ECO:0000256" key="3">
    <source>
        <dbReference type="ARBA" id="ARBA00022692"/>
    </source>
</evidence>
<dbReference type="Proteomes" id="UP001239167">
    <property type="component" value="Unassembled WGS sequence"/>
</dbReference>
<comment type="subcellular location">
    <subcellularLocation>
        <location evidence="1">Cell membrane</location>
        <topology evidence="1">Multi-pass membrane protein</topology>
    </subcellularLocation>
</comment>
<dbReference type="PANTHER" id="PTHR23531">
    <property type="entry name" value="QUINOLENE RESISTANCE PROTEIN NORA"/>
    <property type="match status" value="1"/>
</dbReference>
<keyword evidence="3 6" id="KW-0812">Transmembrane</keyword>
<feature type="transmembrane region" description="Helical" evidence="6">
    <location>
        <begin position="138"/>
        <end position="158"/>
    </location>
</feature>
<keyword evidence="5 6" id="KW-0472">Membrane</keyword>
<feature type="transmembrane region" description="Helical" evidence="6">
    <location>
        <begin position="243"/>
        <end position="262"/>
    </location>
</feature>
<reference evidence="8 9" key="1">
    <citation type="submission" date="2023-07" db="EMBL/GenBank/DDBJ databases">
        <title>Genomic Encyclopedia of Type Strains, Phase IV (KMG-IV): sequencing the most valuable type-strain genomes for metagenomic binning, comparative biology and taxonomic classification.</title>
        <authorList>
            <person name="Goeker M."/>
        </authorList>
    </citation>
    <scope>NUCLEOTIDE SEQUENCE [LARGE SCALE GENOMIC DNA]</scope>
    <source>
        <strain evidence="8 9">DSM 16980</strain>
    </source>
</reference>
<dbReference type="PANTHER" id="PTHR23531:SF2">
    <property type="entry name" value="PERMEASE"/>
    <property type="match status" value="1"/>
</dbReference>
<evidence type="ECO:0000256" key="5">
    <source>
        <dbReference type="ARBA" id="ARBA00023136"/>
    </source>
</evidence>
<sequence length="386" mass="43138">MQQRLWTQEFLGMSFSSLFQYMTHYSLVTVLPILVINQFSGNVFQAGLAMTFFQVGAIVSRPLAGKLVDSCNKRKILLFFLGAFFVINMLYYFINNINFLLGLRFFHGIAFAVGTTSVATVAALVLPDSRKGEGIGYFAVFSNLAMVIGPFMGLLFLSRFGYTLFFFYIFLLGVLVFFTGIYRKLPEHVILPSKKKNKTLSISDFLEPKVFSIAFVSGMVFFAYSGLLVFIPLYLKSLNMVEYSSLFFATFALVIVLTRPIVGKIFDRFSENWIIYPGLILFFCGLIYLSFTHTTFGLIVSAVVIGAGFGALGPSFQTMAVQSVPLERAGVATATYFFALDVSVGLGSFFLGLLVKYIDYSGMYQFTAAVIVLTGIIFFMIFRKKK</sequence>
<dbReference type="SUPFAM" id="SSF103473">
    <property type="entry name" value="MFS general substrate transporter"/>
    <property type="match status" value="1"/>
</dbReference>
<feature type="transmembrane region" description="Helical" evidence="6">
    <location>
        <begin position="336"/>
        <end position="358"/>
    </location>
</feature>
<proteinExistence type="predicted"/>
<dbReference type="InterPro" id="IPR011701">
    <property type="entry name" value="MFS"/>
</dbReference>
<evidence type="ECO:0000313" key="8">
    <source>
        <dbReference type="EMBL" id="MDQ0203369.1"/>
    </source>
</evidence>
<evidence type="ECO:0000259" key="7">
    <source>
        <dbReference type="PROSITE" id="PS50850"/>
    </source>
</evidence>
<dbReference type="Pfam" id="PF07690">
    <property type="entry name" value="MFS_1"/>
    <property type="match status" value="1"/>
</dbReference>
<evidence type="ECO:0000256" key="4">
    <source>
        <dbReference type="ARBA" id="ARBA00022989"/>
    </source>
</evidence>
<dbReference type="InterPro" id="IPR036259">
    <property type="entry name" value="MFS_trans_sf"/>
</dbReference>
<evidence type="ECO:0000256" key="6">
    <source>
        <dbReference type="SAM" id="Phobius"/>
    </source>
</evidence>
<name>A0ABT9Y896_9FIRM</name>
<feature type="transmembrane region" description="Helical" evidence="6">
    <location>
        <begin position="76"/>
        <end position="94"/>
    </location>
</feature>
<dbReference type="CDD" id="cd17489">
    <property type="entry name" value="MFS_YfcJ_like"/>
    <property type="match status" value="1"/>
</dbReference>
<feature type="transmembrane region" description="Helical" evidence="6">
    <location>
        <begin position="364"/>
        <end position="382"/>
    </location>
</feature>
<feature type="transmembrane region" description="Helical" evidence="6">
    <location>
        <begin position="164"/>
        <end position="185"/>
    </location>
</feature>
<feature type="transmembrane region" description="Helical" evidence="6">
    <location>
        <begin position="274"/>
        <end position="291"/>
    </location>
</feature>
<dbReference type="Gene3D" id="1.20.1250.20">
    <property type="entry name" value="MFS general substrate transporter like domains"/>
    <property type="match status" value="1"/>
</dbReference>
<dbReference type="RefSeq" id="WP_196604190.1">
    <property type="nucleotide sequence ID" value="NZ_CP116940.1"/>
</dbReference>
<organism evidence="8 9">
    <name type="scientific">Pectinatus haikarae</name>
    <dbReference type="NCBI Taxonomy" id="349096"/>
    <lineage>
        <taxon>Bacteria</taxon>
        <taxon>Bacillati</taxon>
        <taxon>Bacillota</taxon>
        <taxon>Negativicutes</taxon>
        <taxon>Selenomonadales</taxon>
        <taxon>Selenomonadaceae</taxon>
        <taxon>Pectinatus</taxon>
    </lineage>
</organism>
<feature type="transmembrane region" description="Helical" evidence="6">
    <location>
        <begin position="21"/>
        <end position="40"/>
    </location>
</feature>
<dbReference type="PROSITE" id="PS50850">
    <property type="entry name" value="MFS"/>
    <property type="match status" value="1"/>
</dbReference>
<protein>
    <submittedName>
        <fullName evidence="8">MFS family arabinose efflux permease</fullName>
    </submittedName>
</protein>
<accession>A0ABT9Y896</accession>
<feature type="transmembrane region" description="Helical" evidence="6">
    <location>
        <begin position="106"/>
        <end position="126"/>
    </location>
</feature>
<feature type="transmembrane region" description="Helical" evidence="6">
    <location>
        <begin position="297"/>
        <end position="316"/>
    </location>
</feature>
<evidence type="ECO:0000256" key="2">
    <source>
        <dbReference type="ARBA" id="ARBA00022448"/>
    </source>
</evidence>
<keyword evidence="2" id="KW-0813">Transport</keyword>
<dbReference type="InterPro" id="IPR020846">
    <property type="entry name" value="MFS_dom"/>
</dbReference>